<organism evidence="9 10">
    <name type="scientific">Meganyctiphanes norvegica</name>
    <name type="common">Northern krill</name>
    <name type="synonym">Thysanopoda norvegica</name>
    <dbReference type="NCBI Taxonomy" id="48144"/>
    <lineage>
        <taxon>Eukaryota</taxon>
        <taxon>Metazoa</taxon>
        <taxon>Ecdysozoa</taxon>
        <taxon>Arthropoda</taxon>
        <taxon>Crustacea</taxon>
        <taxon>Multicrustacea</taxon>
        <taxon>Malacostraca</taxon>
        <taxon>Eumalacostraca</taxon>
        <taxon>Eucarida</taxon>
        <taxon>Euphausiacea</taxon>
        <taxon>Euphausiidae</taxon>
        <taxon>Meganyctiphanes</taxon>
    </lineage>
</organism>
<comment type="caution">
    <text evidence="9">The sequence shown here is derived from an EMBL/GenBank/DDBJ whole genome shotgun (WGS) entry which is preliminary data.</text>
</comment>
<protein>
    <recommendedName>
        <fullName evidence="8">Glycosyltransferase family 92 protein</fullName>
        <ecNumber evidence="8">2.4.1.-</ecNumber>
    </recommendedName>
</protein>
<keyword evidence="10" id="KW-1185">Reference proteome</keyword>
<evidence type="ECO:0000256" key="5">
    <source>
        <dbReference type="ARBA" id="ARBA00022692"/>
    </source>
</evidence>
<evidence type="ECO:0000256" key="6">
    <source>
        <dbReference type="ARBA" id="ARBA00022989"/>
    </source>
</evidence>
<proteinExistence type="inferred from homology"/>
<dbReference type="EMBL" id="CAXKWB010028457">
    <property type="protein sequence ID" value="CAL4133718.1"/>
    <property type="molecule type" value="Genomic_DNA"/>
</dbReference>
<evidence type="ECO:0000313" key="10">
    <source>
        <dbReference type="Proteomes" id="UP001497623"/>
    </source>
</evidence>
<accession>A0AAV2RRN5</accession>
<feature type="non-terminal residue" evidence="9">
    <location>
        <position position="1"/>
    </location>
</feature>
<dbReference type="PANTHER" id="PTHR21461">
    <property type="entry name" value="GLYCOSYLTRANSFERASE FAMILY 92 PROTEIN"/>
    <property type="match status" value="1"/>
</dbReference>
<keyword evidence="6" id="KW-1133">Transmembrane helix</keyword>
<comment type="subcellular location">
    <subcellularLocation>
        <location evidence="1">Membrane</location>
        <topology evidence="1">Single-pass membrane protein</topology>
    </subcellularLocation>
</comment>
<keyword evidence="5" id="KW-0812">Transmembrane</keyword>
<evidence type="ECO:0000256" key="2">
    <source>
        <dbReference type="ARBA" id="ARBA00007647"/>
    </source>
</evidence>
<keyword evidence="3 8" id="KW-0328">Glycosyltransferase</keyword>
<dbReference type="GO" id="GO:0005737">
    <property type="term" value="C:cytoplasm"/>
    <property type="evidence" value="ECO:0007669"/>
    <property type="project" value="TreeGrafter"/>
</dbReference>
<sequence length="457" mass="53965">SSSSHSSSKLLVLKAKKEYEKWYKQNIVNIPVELLQSSTEYHDPKHCTKLPNLFDLNFNNIYWQSLTTKNRGIAYFLSAYYDNRYLIENRPMLRIISVIKEVDLPFVKYCQIWFKNEKKLIRSNVSNPITMEPFKTPLHTYILSCNVPKEYSMHIPTAVSLVEGECDLATNILKVNYNMPKDGGDKENFAICIKGIDYPHQDLSFYLVEYIELCRLMGVHKLFIYDYDSHPNMSMVLRYYEIQDQVQVIPMTIPGTRPNLHGLIHEYVKVYTHEKHVYERIPHNDCFYMNIHKYKYLAFFDLDEIMIPNEGKTWSQLINAVMKKEKRNKGSKYEPPSAYLFQGTIYNDALRQPYGWDPDIPKHMFMLQNVYRIPFNSRYPKQIIDTERNLGISNHKPQKCIGICKTHHMQPSEAYISHFRTECKGKCKTVIKDTNTWKYKEELIENVEKSLRNIGLL</sequence>
<dbReference type="InterPro" id="IPR008166">
    <property type="entry name" value="Glyco_transf_92"/>
</dbReference>
<keyword evidence="7" id="KW-0472">Membrane</keyword>
<reference evidence="9 10" key="1">
    <citation type="submission" date="2024-05" db="EMBL/GenBank/DDBJ databases">
        <authorList>
            <person name="Wallberg A."/>
        </authorList>
    </citation>
    <scope>NUCLEOTIDE SEQUENCE [LARGE SCALE GENOMIC DNA]</scope>
</reference>
<evidence type="ECO:0000313" key="9">
    <source>
        <dbReference type="EMBL" id="CAL4133718.1"/>
    </source>
</evidence>
<dbReference type="GO" id="GO:0016020">
    <property type="term" value="C:membrane"/>
    <property type="evidence" value="ECO:0007669"/>
    <property type="project" value="UniProtKB-SubCell"/>
</dbReference>
<dbReference type="Pfam" id="PF01697">
    <property type="entry name" value="Glyco_transf_92"/>
    <property type="match status" value="1"/>
</dbReference>
<dbReference type="AlphaFoldDB" id="A0AAV2RRN5"/>
<evidence type="ECO:0000256" key="4">
    <source>
        <dbReference type="ARBA" id="ARBA00022679"/>
    </source>
</evidence>
<dbReference type="EC" id="2.4.1.-" evidence="8"/>
<evidence type="ECO:0000256" key="7">
    <source>
        <dbReference type="ARBA" id="ARBA00023136"/>
    </source>
</evidence>
<dbReference type="GO" id="GO:0016757">
    <property type="term" value="F:glycosyltransferase activity"/>
    <property type="evidence" value="ECO:0007669"/>
    <property type="project" value="UniProtKB-UniRule"/>
</dbReference>
<comment type="similarity">
    <text evidence="2 8">Belongs to the glycosyltransferase 92 family.</text>
</comment>
<name>A0AAV2RRN5_MEGNR</name>
<keyword evidence="4 8" id="KW-0808">Transferase</keyword>
<gene>
    <name evidence="9" type="ORF">MNOR_LOCUS27284</name>
</gene>
<dbReference type="PANTHER" id="PTHR21461:SF83">
    <property type="entry name" value="GLYCOSYLTRANSFERASE FAMILY 92 PROTEIN"/>
    <property type="match status" value="1"/>
</dbReference>
<evidence type="ECO:0000256" key="8">
    <source>
        <dbReference type="RuleBase" id="RU366017"/>
    </source>
</evidence>
<dbReference type="Proteomes" id="UP001497623">
    <property type="component" value="Unassembled WGS sequence"/>
</dbReference>
<evidence type="ECO:0000256" key="1">
    <source>
        <dbReference type="ARBA" id="ARBA00004167"/>
    </source>
</evidence>
<evidence type="ECO:0000256" key="3">
    <source>
        <dbReference type="ARBA" id="ARBA00022676"/>
    </source>
</evidence>